<feature type="domain" description="RNB" evidence="1">
    <location>
        <begin position="540"/>
        <end position="905"/>
    </location>
</feature>
<dbReference type="Pfam" id="PF23216">
    <property type="entry name" value="WHD_CYT4"/>
    <property type="match status" value="1"/>
</dbReference>
<dbReference type="InterPro" id="IPR056624">
    <property type="entry name" value="WH_CYT4"/>
</dbReference>
<dbReference type="GO" id="GO:0003723">
    <property type="term" value="F:RNA binding"/>
    <property type="evidence" value="ECO:0007669"/>
    <property type="project" value="InterPro"/>
</dbReference>
<dbReference type="STRING" id="97972.A0A2V1D8E1"/>
<keyword evidence="3" id="KW-1185">Reference proteome</keyword>
<dbReference type="GO" id="GO:0006402">
    <property type="term" value="P:mRNA catabolic process"/>
    <property type="evidence" value="ECO:0007669"/>
    <property type="project" value="TreeGrafter"/>
</dbReference>
<dbReference type="SMART" id="SM00955">
    <property type="entry name" value="RNB"/>
    <property type="match status" value="1"/>
</dbReference>
<sequence length="1049" mass="118491">MIRWRSQSVAPTCWKCQWQIANHQRPRLVYYDAQRIQTSPKLPRRALHAATTRAQEYFEKPSSPIAVDQLRVWKHLRQWDLEFGGPGEAELNAFGNYPKNGEVVNTISKFGKSKGNGDALEDEQSLEELDENDQGYEDLVTLAIFMKPGDLVELHPPNSEPILGVVVQTFGPRCNIYLANGRRSTAQMSTIKFVLQGYMDPALLEPLNPFLPTDPEKVISRDTIQIPPEVGSPILTILDQLQNEADSTYRQNSSVLDNAYSTLAYRDRARTMTLEQVVKALLSPNNPNWHPPFPALLAVRKALSHNEFRVRPDRTHHRITHIYHIRSKSDVSNVEKVLEWVRDYKEYRARVSKAYVLSGQTKPTEGYNHINDFIHKARRLICASRKIRTPQLGSIGPSKGQPLSLEASSELSLTFDTETFTETDKHIIDFFQAWVLKQQFFNAPALLSACTTILGAIGEYHGGELNMSGDHLKEMKLNQSTGQLFLQEIGVIGPHDNRAFYDEELMLPMAGMSHNMELLKAKAELALRNPNFVDAMSDLRRDWGSMIVWCIDDQSAQEIDDGISVERVEGAEGEYWVHAHIANPTAFFNKSHVVSGLAAHMSQSVYTPGFALPMVPKWLSLDYFSLEPNRPTITFSSRIDKLGNILETKIQHGIARNVQKVTYSDVCEYLGEKDMFEPQSDGLHFTVGESTLENSPHQLPVRTKEELENLQDLYTVAKAAFSARQRGGADSLSFPGKNLVRVSQTPQTPGLPWLPPSTDSARFVHGDPTIDITSGSSGRVVVEDINSTNIVEEIMVLTGRSAASWCAERGIPVIFSGTLQNPLPEEALSVEEYRRQVLAPQMQELGYISPAVGLRYSYYLGRGITHYAPIPHEILGLPAYTKVTSPLRRFSDMIAHWQIEAAIRYEARTGRKLDPATISKPSESPLPFSPAQLKQAMLTLIPRETNLRQIQKASSDFWVVQAFMRAFHCKEATLPETFRVWIHTTVTNPIRGFFTGFQFKTMVKPKEPNADIREGDQWECKIMFVNVFLREITVEPIRLLYRQPDPVLN</sequence>
<dbReference type="PANTHER" id="PTHR23355:SF65">
    <property type="entry name" value="EXORIBONUCLEASE CYT-4, PUTATIVE (AFU_ORTHOLOGUE AFUA_7G01550)-RELATED"/>
    <property type="match status" value="1"/>
</dbReference>
<dbReference type="EMBL" id="KZ805588">
    <property type="protein sequence ID" value="PVH93474.1"/>
    <property type="molecule type" value="Genomic_DNA"/>
</dbReference>
<dbReference type="InterPro" id="IPR012340">
    <property type="entry name" value="NA-bd_OB-fold"/>
</dbReference>
<evidence type="ECO:0000259" key="1">
    <source>
        <dbReference type="SMART" id="SM00955"/>
    </source>
</evidence>
<dbReference type="SUPFAM" id="SSF50249">
    <property type="entry name" value="Nucleic acid-binding proteins"/>
    <property type="match status" value="1"/>
</dbReference>
<dbReference type="OrthoDB" id="2285229at2759"/>
<proteinExistence type="predicted"/>
<dbReference type="Pfam" id="PF25522">
    <property type="entry name" value="OB_cyt-4"/>
    <property type="match status" value="1"/>
</dbReference>
<dbReference type="InterPro" id="IPR057912">
    <property type="entry name" value="OB_CYT4_C"/>
</dbReference>
<gene>
    <name evidence="2" type="ORF">DM02DRAFT_223754</name>
</gene>
<evidence type="ECO:0000313" key="2">
    <source>
        <dbReference type="EMBL" id="PVH93474.1"/>
    </source>
</evidence>
<dbReference type="PANTHER" id="PTHR23355">
    <property type="entry name" value="RIBONUCLEASE"/>
    <property type="match status" value="1"/>
</dbReference>
<dbReference type="Proteomes" id="UP000244855">
    <property type="component" value="Unassembled WGS sequence"/>
</dbReference>
<evidence type="ECO:0000313" key="3">
    <source>
        <dbReference type="Proteomes" id="UP000244855"/>
    </source>
</evidence>
<name>A0A2V1D8E1_9PLEO</name>
<dbReference type="InterPro" id="IPR056625">
    <property type="entry name" value="SH3_CYT4"/>
</dbReference>
<accession>A0A2V1D8E1</accession>
<dbReference type="InterPro" id="IPR050180">
    <property type="entry name" value="RNR_Ribonuclease"/>
</dbReference>
<reference evidence="2 3" key="1">
    <citation type="journal article" date="2018" name="Sci. Rep.">
        <title>Comparative genomics provides insights into the lifestyle and reveals functional heterogeneity of dark septate endophytic fungi.</title>
        <authorList>
            <person name="Knapp D.G."/>
            <person name="Nemeth J.B."/>
            <person name="Barry K."/>
            <person name="Hainaut M."/>
            <person name="Henrissat B."/>
            <person name="Johnson J."/>
            <person name="Kuo A."/>
            <person name="Lim J.H.P."/>
            <person name="Lipzen A."/>
            <person name="Nolan M."/>
            <person name="Ohm R.A."/>
            <person name="Tamas L."/>
            <person name="Grigoriev I.V."/>
            <person name="Spatafora J.W."/>
            <person name="Nagy L.G."/>
            <person name="Kovacs G.M."/>
        </authorList>
    </citation>
    <scope>NUCLEOTIDE SEQUENCE [LARGE SCALE GENOMIC DNA]</scope>
    <source>
        <strain evidence="2 3">DSE2036</strain>
    </source>
</reference>
<dbReference type="Pfam" id="PF23214">
    <property type="entry name" value="SH3_CYT4"/>
    <property type="match status" value="1"/>
</dbReference>
<dbReference type="GO" id="GO:0000932">
    <property type="term" value="C:P-body"/>
    <property type="evidence" value="ECO:0007669"/>
    <property type="project" value="TreeGrafter"/>
</dbReference>
<dbReference type="InterPro" id="IPR001900">
    <property type="entry name" value="RNase_II/R"/>
</dbReference>
<organism evidence="2 3">
    <name type="scientific">Periconia macrospinosa</name>
    <dbReference type="NCBI Taxonomy" id="97972"/>
    <lineage>
        <taxon>Eukaryota</taxon>
        <taxon>Fungi</taxon>
        <taxon>Dikarya</taxon>
        <taxon>Ascomycota</taxon>
        <taxon>Pezizomycotina</taxon>
        <taxon>Dothideomycetes</taxon>
        <taxon>Pleosporomycetidae</taxon>
        <taxon>Pleosporales</taxon>
        <taxon>Massarineae</taxon>
        <taxon>Periconiaceae</taxon>
        <taxon>Periconia</taxon>
    </lineage>
</organism>
<protein>
    <submittedName>
        <fullName evidence="2">RNB-domain-containing protein</fullName>
    </submittedName>
</protein>
<dbReference type="GO" id="GO:0000175">
    <property type="term" value="F:3'-5'-RNA exonuclease activity"/>
    <property type="evidence" value="ECO:0007669"/>
    <property type="project" value="TreeGrafter"/>
</dbReference>
<dbReference type="Pfam" id="PF00773">
    <property type="entry name" value="RNB"/>
    <property type="match status" value="1"/>
</dbReference>
<dbReference type="AlphaFoldDB" id="A0A2V1D8E1"/>